<comment type="caution">
    <text evidence="1">The sequence shown here is derived from an EMBL/GenBank/DDBJ whole genome shotgun (WGS) entry which is preliminary data.</text>
</comment>
<name>A0ABD0N224_CIRMR</name>
<gene>
    <name evidence="1" type="ORF">M9458_047470</name>
</gene>
<organism evidence="1 2">
    <name type="scientific">Cirrhinus mrigala</name>
    <name type="common">Mrigala</name>
    <dbReference type="NCBI Taxonomy" id="683832"/>
    <lineage>
        <taxon>Eukaryota</taxon>
        <taxon>Metazoa</taxon>
        <taxon>Chordata</taxon>
        <taxon>Craniata</taxon>
        <taxon>Vertebrata</taxon>
        <taxon>Euteleostomi</taxon>
        <taxon>Actinopterygii</taxon>
        <taxon>Neopterygii</taxon>
        <taxon>Teleostei</taxon>
        <taxon>Ostariophysi</taxon>
        <taxon>Cypriniformes</taxon>
        <taxon>Cyprinidae</taxon>
        <taxon>Labeoninae</taxon>
        <taxon>Labeonini</taxon>
        <taxon>Cirrhinus</taxon>
    </lineage>
</organism>
<evidence type="ECO:0000313" key="2">
    <source>
        <dbReference type="Proteomes" id="UP001529510"/>
    </source>
</evidence>
<evidence type="ECO:0000313" key="1">
    <source>
        <dbReference type="EMBL" id="KAL0156224.1"/>
    </source>
</evidence>
<reference evidence="1 2" key="1">
    <citation type="submission" date="2024-05" db="EMBL/GenBank/DDBJ databases">
        <title>Genome sequencing and assembly of Indian major carp, Cirrhinus mrigala (Hamilton, 1822).</title>
        <authorList>
            <person name="Mohindra V."/>
            <person name="Chowdhury L.M."/>
            <person name="Lal K."/>
            <person name="Jena J.K."/>
        </authorList>
    </citation>
    <scope>NUCLEOTIDE SEQUENCE [LARGE SCALE GENOMIC DNA]</scope>
    <source>
        <strain evidence="1">CM1030</strain>
        <tissue evidence="1">Blood</tissue>
    </source>
</reference>
<accession>A0ABD0N224</accession>
<dbReference type="Proteomes" id="UP001529510">
    <property type="component" value="Unassembled WGS sequence"/>
</dbReference>
<keyword evidence="2" id="KW-1185">Reference proteome</keyword>
<dbReference type="AlphaFoldDB" id="A0ABD0N224"/>
<dbReference type="EMBL" id="JAMKFB020000024">
    <property type="protein sequence ID" value="KAL0156224.1"/>
    <property type="molecule type" value="Genomic_DNA"/>
</dbReference>
<protein>
    <submittedName>
        <fullName evidence="1">Uncharacterized protein</fullName>
    </submittedName>
</protein>
<feature type="non-terminal residue" evidence="1">
    <location>
        <position position="109"/>
    </location>
</feature>
<sequence length="109" mass="12588">MHVAADLQDEREIILFAYRTSDTDELNVWKEDDGTLMERFSVCLLSPPMVLTCVSPGTLRMVLLPFGWMEIAVHYRSIEKVIEFVQVGLFYLGDFDMDQSFVGEIKDVY</sequence>
<proteinExistence type="predicted"/>